<evidence type="ECO:0000313" key="3">
    <source>
        <dbReference type="Proteomes" id="UP000646548"/>
    </source>
</evidence>
<feature type="compositionally biased region" description="Pro residues" evidence="1">
    <location>
        <begin position="118"/>
        <end position="131"/>
    </location>
</feature>
<dbReference type="AlphaFoldDB" id="A0A834L292"/>
<evidence type="ECO:0000313" key="2">
    <source>
        <dbReference type="EMBL" id="KAF6738986.1"/>
    </source>
</evidence>
<evidence type="ECO:0000256" key="1">
    <source>
        <dbReference type="SAM" id="MobiDB-lite"/>
    </source>
</evidence>
<proteinExistence type="predicted"/>
<comment type="caution">
    <text evidence="2">The sequence shown here is derived from an EMBL/GenBank/DDBJ whole genome shotgun (WGS) entry which is preliminary data.</text>
</comment>
<name>A0A834L292_ORYME</name>
<reference evidence="2" key="1">
    <citation type="journal article" name="BMC Genomics">
        <title>Long-read sequencing and de novo genome assembly of marine medaka (Oryzias melastigma).</title>
        <authorList>
            <person name="Liang P."/>
            <person name="Saqib H.S.A."/>
            <person name="Ni X."/>
            <person name="Shen Y."/>
        </authorList>
    </citation>
    <scope>NUCLEOTIDE SEQUENCE</scope>
    <source>
        <strain evidence="2">Bigg-433</strain>
    </source>
</reference>
<accession>A0A834L292</accession>
<feature type="region of interest" description="Disordered" evidence="1">
    <location>
        <begin position="110"/>
        <end position="131"/>
    </location>
</feature>
<dbReference type="EMBL" id="WKFB01000016">
    <property type="protein sequence ID" value="KAF6738986.1"/>
    <property type="molecule type" value="Genomic_DNA"/>
</dbReference>
<sequence length="144" mass="16401">MQKQSRWSPSVLMLRFFKAERKQSQTGSQQTTSRVHFSMSHVTLYRSGVSTVDSIVQKKSGSPSDWTGVLTLYDFVLSAPRWLLVYLHLHPVSSWTHSCLFTQESVKNKRHHVDRDPPAAPRPPSCPPPSQPITTLDLLVQQVY</sequence>
<organism evidence="2 3">
    <name type="scientific">Oryzias melastigma</name>
    <name type="common">Marine medaka</name>
    <dbReference type="NCBI Taxonomy" id="30732"/>
    <lineage>
        <taxon>Eukaryota</taxon>
        <taxon>Metazoa</taxon>
        <taxon>Chordata</taxon>
        <taxon>Craniata</taxon>
        <taxon>Vertebrata</taxon>
        <taxon>Euteleostomi</taxon>
        <taxon>Actinopterygii</taxon>
        <taxon>Neopterygii</taxon>
        <taxon>Teleostei</taxon>
        <taxon>Neoteleostei</taxon>
        <taxon>Acanthomorphata</taxon>
        <taxon>Ovalentaria</taxon>
        <taxon>Atherinomorphae</taxon>
        <taxon>Beloniformes</taxon>
        <taxon>Adrianichthyidae</taxon>
        <taxon>Oryziinae</taxon>
        <taxon>Oryzias</taxon>
    </lineage>
</organism>
<gene>
    <name evidence="2" type="ORF">FQA47_021761</name>
</gene>
<protein>
    <submittedName>
        <fullName evidence="2">Uncharacterized protein</fullName>
    </submittedName>
</protein>
<dbReference type="Proteomes" id="UP000646548">
    <property type="component" value="Unassembled WGS sequence"/>
</dbReference>